<organism evidence="1 2">
    <name type="scientific">Liparis tanakae</name>
    <name type="common">Tanaka's snailfish</name>
    <dbReference type="NCBI Taxonomy" id="230148"/>
    <lineage>
        <taxon>Eukaryota</taxon>
        <taxon>Metazoa</taxon>
        <taxon>Chordata</taxon>
        <taxon>Craniata</taxon>
        <taxon>Vertebrata</taxon>
        <taxon>Euteleostomi</taxon>
        <taxon>Actinopterygii</taxon>
        <taxon>Neopterygii</taxon>
        <taxon>Teleostei</taxon>
        <taxon>Neoteleostei</taxon>
        <taxon>Acanthomorphata</taxon>
        <taxon>Eupercaria</taxon>
        <taxon>Perciformes</taxon>
        <taxon>Cottioidei</taxon>
        <taxon>Cottales</taxon>
        <taxon>Liparidae</taxon>
        <taxon>Liparis</taxon>
    </lineage>
</organism>
<comment type="caution">
    <text evidence="1">The sequence shown here is derived from an EMBL/GenBank/DDBJ whole genome shotgun (WGS) entry which is preliminary data.</text>
</comment>
<accession>A0A4Z2JHP6</accession>
<proteinExistence type="predicted"/>
<evidence type="ECO:0000313" key="1">
    <source>
        <dbReference type="EMBL" id="TNN88792.1"/>
    </source>
</evidence>
<name>A0A4Z2JHP6_9TELE</name>
<dbReference type="AlphaFoldDB" id="A0A4Z2JHP6"/>
<gene>
    <name evidence="1" type="ORF">EYF80_001124</name>
</gene>
<dbReference type="EMBL" id="SRLO01000004">
    <property type="protein sequence ID" value="TNN88792.1"/>
    <property type="molecule type" value="Genomic_DNA"/>
</dbReference>
<evidence type="ECO:0000313" key="2">
    <source>
        <dbReference type="Proteomes" id="UP000314294"/>
    </source>
</evidence>
<protein>
    <submittedName>
        <fullName evidence="1">Uncharacterized protein</fullName>
    </submittedName>
</protein>
<keyword evidence="2" id="KW-1185">Reference proteome</keyword>
<reference evidence="1 2" key="1">
    <citation type="submission" date="2019-03" db="EMBL/GenBank/DDBJ databases">
        <title>First draft genome of Liparis tanakae, snailfish: a comprehensive survey of snailfish specific genes.</title>
        <authorList>
            <person name="Kim W."/>
            <person name="Song I."/>
            <person name="Jeong J.-H."/>
            <person name="Kim D."/>
            <person name="Kim S."/>
            <person name="Ryu S."/>
            <person name="Song J.Y."/>
            <person name="Lee S.K."/>
        </authorList>
    </citation>
    <scope>NUCLEOTIDE SEQUENCE [LARGE SCALE GENOMIC DNA]</scope>
    <source>
        <tissue evidence="1">Muscle</tissue>
    </source>
</reference>
<dbReference type="Proteomes" id="UP000314294">
    <property type="component" value="Unassembled WGS sequence"/>
</dbReference>
<sequence length="153" mass="17685">MRSLTVHPSLQGTTTPVCPNVTVTFIVELSLPNPRPHLLGEAQPQLITLGYARSSDLRHNYGFDEGLDQQMELWTDNTSASPLWFPKVSYEIPSLDLGTSAQRRLVEEPSTLWIEADKRRRRRRRRRKRGREEKEAKNEEQVMALIISWGEMD</sequence>